<dbReference type="PANTHER" id="PTHR31174:SF31">
    <property type="entry name" value="LATE EMBRYOGENESIS ABUNDANT PROTEIN 3"/>
    <property type="match status" value="1"/>
</dbReference>
<evidence type="ECO:0000256" key="2">
    <source>
        <dbReference type="ARBA" id="ARBA00022737"/>
    </source>
</evidence>
<dbReference type="AlphaFoldDB" id="A0A2C9VUB7"/>
<keyword evidence="5" id="KW-1185">Reference proteome</keyword>
<dbReference type="Gramene" id="Manes.05G078200.1.v8.1">
    <property type="protein sequence ID" value="Manes.05G078200.1.v8.1.CDS"/>
    <property type="gene ID" value="Manes.05G078200.v8.1"/>
</dbReference>
<accession>A0A2C9VUB7</accession>
<dbReference type="InterPro" id="IPR042971">
    <property type="entry name" value="LEA_SMP"/>
</dbReference>
<name>A0A2C9VUB7_MANES</name>
<dbReference type="OrthoDB" id="2014755at2759"/>
<dbReference type="EMBL" id="CM004391">
    <property type="protein sequence ID" value="OAY49728.1"/>
    <property type="molecule type" value="Genomic_DNA"/>
</dbReference>
<protein>
    <recommendedName>
        <fullName evidence="3">SMP domain-containing protein</fullName>
    </recommendedName>
</protein>
<feature type="domain" description="SMP" evidence="3">
    <location>
        <begin position="197"/>
        <end position="251"/>
    </location>
</feature>
<dbReference type="Pfam" id="PF04927">
    <property type="entry name" value="SMP"/>
    <property type="match status" value="3"/>
</dbReference>
<feature type="domain" description="SMP" evidence="3">
    <location>
        <begin position="16"/>
        <end position="70"/>
    </location>
</feature>
<comment type="caution">
    <text evidence="4">The sequence shown here is derived from an EMBL/GenBank/DDBJ whole genome shotgun (WGS) entry which is preliminary data.</text>
</comment>
<evidence type="ECO:0000313" key="5">
    <source>
        <dbReference type="Proteomes" id="UP000091857"/>
    </source>
</evidence>
<comment type="similarity">
    <text evidence="1">Belongs to the LEA type SMP family.</text>
</comment>
<dbReference type="Proteomes" id="UP000091857">
    <property type="component" value="Chromosome 5"/>
</dbReference>
<gene>
    <name evidence="4" type="ORF">MANES_05G078200v8</name>
</gene>
<proteinExistence type="inferred from homology"/>
<organism evidence="4 5">
    <name type="scientific">Manihot esculenta</name>
    <name type="common">Cassava</name>
    <name type="synonym">Jatropha manihot</name>
    <dbReference type="NCBI Taxonomy" id="3983"/>
    <lineage>
        <taxon>Eukaryota</taxon>
        <taxon>Viridiplantae</taxon>
        <taxon>Streptophyta</taxon>
        <taxon>Embryophyta</taxon>
        <taxon>Tracheophyta</taxon>
        <taxon>Spermatophyta</taxon>
        <taxon>Magnoliopsida</taxon>
        <taxon>eudicotyledons</taxon>
        <taxon>Gunneridae</taxon>
        <taxon>Pentapetalae</taxon>
        <taxon>rosids</taxon>
        <taxon>fabids</taxon>
        <taxon>Malpighiales</taxon>
        <taxon>Euphorbiaceae</taxon>
        <taxon>Crotonoideae</taxon>
        <taxon>Manihoteae</taxon>
        <taxon>Manihot</taxon>
    </lineage>
</organism>
<evidence type="ECO:0000259" key="3">
    <source>
        <dbReference type="Pfam" id="PF04927"/>
    </source>
</evidence>
<dbReference type="OMA" id="CAATRNA"/>
<feature type="domain" description="SMP" evidence="3">
    <location>
        <begin position="132"/>
        <end position="189"/>
    </location>
</feature>
<reference evidence="5" key="1">
    <citation type="journal article" date="2016" name="Nat. Biotechnol.">
        <title>Sequencing wild and cultivated cassava and related species reveals extensive interspecific hybridization and genetic diversity.</title>
        <authorList>
            <person name="Bredeson J.V."/>
            <person name="Lyons J.B."/>
            <person name="Prochnik S.E."/>
            <person name="Wu G.A."/>
            <person name="Ha C.M."/>
            <person name="Edsinger-Gonzales E."/>
            <person name="Grimwood J."/>
            <person name="Schmutz J."/>
            <person name="Rabbi I.Y."/>
            <person name="Egesi C."/>
            <person name="Nauluvula P."/>
            <person name="Lebot V."/>
            <person name="Ndunguru J."/>
            <person name="Mkamilo G."/>
            <person name="Bart R.S."/>
            <person name="Setter T.L."/>
            <person name="Gleadow R.M."/>
            <person name="Kulakow P."/>
            <person name="Ferguson M.E."/>
            <person name="Rounsley S."/>
            <person name="Rokhsar D.S."/>
        </authorList>
    </citation>
    <scope>NUCLEOTIDE SEQUENCE [LARGE SCALE GENOMIC DNA]</scope>
    <source>
        <strain evidence="5">cv. AM560-2</strain>
    </source>
</reference>
<sequence>MSQEQARPPQSDRDPIKYGDVFNVKGDLASKTIAPRDAATMQAAESRVLGETRKGGPASTVQSAARVNMREGFIGGDDATDVARDPGTKVAERNIGDDRIITEKIAGQVVAQDIEPRVERTTPGSTLDPEVVTIGEALEAAAISAGEKPVDQSDAAAIQAAEVRATGINEVLPGGIGAEAQSAANLNLRAIRDEDKITLSDVLGDATSKLPADKAVTREDAEGVIAAEVRNKPDRQATPGGVAASLAAATRFYGNK</sequence>
<dbReference type="STRING" id="3983.A0A2C9VUB7"/>
<dbReference type="PANTHER" id="PTHR31174">
    <property type="entry name" value="SEED MATURATION FAMILY PROTEIN"/>
    <property type="match status" value="1"/>
</dbReference>
<evidence type="ECO:0000256" key="1">
    <source>
        <dbReference type="ARBA" id="ARBA00010733"/>
    </source>
</evidence>
<evidence type="ECO:0000313" key="4">
    <source>
        <dbReference type="EMBL" id="OAY49728.1"/>
    </source>
</evidence>
<keyword evidence="2" id="KW-0677">Repeat</keyword>
<dbReference type="InterPro" id="IPR007011">
    <property type="entry name" value="LEA_SMP_dom"/>
</dbReference>